<gene>
    <name evidence="6" type="ORF">Q9291_10425</name>
</gene>
<dbReference type="InterPro" id="IPR002781">
    <property type="entry name" value="TM_pro_TauE-like"/>
</dbReference>
<dbReference type="Proteomes" id="UP001225906">
    <property type="component" value="Unassembled WGS sequence"/>
</dbReference>
<evidence type="ECO:0000256" key="5">
    <source>
        <dbReference type="RuleBase" id="RU363041"/>
    </source>
</evidence>
<dbReference type="EMBL" id="JAVCAP010000021">
    <property type="protein sequence ID" value="MDP8568263.1"/>
    <property type="molecule type" value="Genomic_DNA"/>
</dbReference>
<dbReference type="RefSeq" id="WP_306389985.1">
    <property type="nucleotide sequence ID" value="NZ_JAVCAP010000021.1"/>
</dbReference>
<feature type="transmembrane region" description="Helical" evidence="5">
    <location>
        <begin position="83"/>
        <end position="105"/>
    </location>
</feature>
<evidence type="ECO:0000256" key="4">
    <source>
        <dbReference type="ARBA" id="ARBA00023136"/>
    </source>
</evidence>
<organism evidence="6 7">
    <name type="scientific">Methylophilus aquaticus</name>
    <dbReference type="NCBI Taxonomy" id="1971610"/>
    <lineage>
        <taxon>Bacteria</taxon>
        <taxon>Pseudomonadati</taxon>
        <taxon>Pseudomonadota</taxon>
        <taxon>Betaproteobacteria</taxon>
        <taxon>Nitrosomonadales</taxon>
        <taxon>Methylophilaceae</taxon>
        <taxon>Methylophilus</taxon>
    </lineage>
</organism>
<keyword evidence="3 5" id="KW-1133">Transmembrane helix</keyword>
<feature type="transmembrane region" description="Helical" evidence="5">
    <location>
        <begin position="53"/>
        <end position="71"/>
    </location>
</feature>
<feature type="transmembrane region" description="Helical" evidence="5">
    <location>
        <begin position="182"/>
        <end position="206"/>
    </location>
</feature>
<proteinExistence type="inferred from homology"/>
<reference evidence="7" key="1">
    <citation type="journal article" date="2019" name="Int. J. Syst. Evol. Microbiol.">
        <title>The Global Catalogue of Microorganisms (GCM) 10K type strain sequencing project: providing services to taxonomists for standard genome sequencing and annotation.</title>
        <authorList>
            <consortium name="The Broad Institute Genomics Platform"/>
            <consortium name="The Broad Institute Genome Sequencing Center for Infectious Disease"/>
            <person name="Wu L."/>
            <person name="Ma J."/>
        </authorList>
    </citation>
    <scope>NUCLEOTIDE SEQUENCE [LARGE SCALE GENOMIC DNA]</scope>
    <source>
        <strain evidence="7">VKM B-3159</strain>
    </source>
</reference>
<accession>A0ABT9JUK8</accession>
<feature type="transmembrane region" description="Helical" evidence="5">
    <location>
        <begin position="249"/>
        <end position="267"/>
    </location>
</feature>
<protein>
    <recommendedName>
        <fullName evidence="5">Probable membrane transporter protein</fullName>
    </recommendedName>
</protein>
<comment type="caution">
    <text evidence="6">The sequence shown here is derived from an EMBL/GenBank/DDBJ whole genome shotgun (WGS) entry which is preliminary data.</text>
</comment>
<sequence length="272" mass="28614">MDVIQLFMAQYALFCLIGVVVGVLSGLLGVGGGIVLVPILHAILVARGWTPDLAFHSALGTSMACIVFTSLSSIAAHHKNNNIVWSYAGAMVPMAFAGSLLATWVAIQANAFYLALFFAAFTFYAAVQLCLDRKPVSHKVPGRLEISVVSLLIGVVSALVSIGGGTLTVPYLTMRNVSVKQAIGTSSVLGFPIALASTVGYLYAAWQQGSHAPDSVGLLYLPAILLITPFSVLFAPLGVALTQRLPVKVLKRIFAVFLIGVTGNLLWSQLAG</sequence>
<keyword evidence="7" id="KW-1185">Reference proteome</keyword>
<evidence type="ECO:0000313" key="7">
    <source>
        <dbReference type="Proteomes" id="UP001225906"/>
    </source>
</evidence>
<keyword evidence="5" id="KW-1003">Cell membrane</keyword>
<feature type="transmembrane region" description="Helical" evidence="5">
    <location>
        <begin position="218"/>
        <end position="237"/>
    </location>
</feature>
<keyword evidence="2 5" id="KW-0812">Transmembrane</keyword>
<comment type="similarity">
    <text evidence="5">Belongs to the 4-toluene sulfonate uptake permease (TSUP) (TC 2.A.102) family.</text>
</comment>
<evidence type="ECO:0000256" key="3">
    <source>
        <dbReference type="ARBA" id="ARBA00022989"/>
    </source>
</evidence>
<evidence type="ECO:0000256" key="1">
    <source>
        <dbReference type="ARBA" id="ARBA00004141"/>
    </source>
</evidence>
<evidence type="ECO:0000256" key="2">
    <source>
        <dbReference type="ARBA" id="ARBA00022692"/>
    </source>
</evidence>
<name>A0ABT9JUK8_9PROT</name>
<comment type="subcellular location">
    <subcellularLocation>
        <location evidence="5">Cell membrane</location>
        <topology evidence="5">Multi-pass membrane protein</topology>
    </subcellularLocation>
    <subcellularLocation>
        <location evidence="1">Membrane</location>
        <topology evidence="1">Multi-pass membrane protein</topology>
    </subcellularLocation>
</comment>
<feature type="transmembrane region" description="Helical" evidence="5">
    <location>
        <begin position="12"/>
        <end position="41"/>
    </location>
</feature>
<evidence type="ECO:0000313" key="6">
    <source>
        <dbReference type="EMBL" id="MDP8568263.1"/>
    </source>
</evidence>
<dbReference type="Pfam" id="PF01925">
    <property type="entry name" value="TauE"/>
    <property type="match status" value="1"/>
</dbReference>
<dbReference type="PANTHER" id="PTHR43483:SF3">
    <property type="entry name" value="MEMBRANE TRANSPORTER PROTEIN HI_0806-RELATED"/>
    <property type="match status" value="1"/>
</dbReference>
<keyword evidence="4 5" id="KW-0472">Membrane</keyword>
<feature type="transmembrane region" description="Helical" evidence="5">
    <location>
        <begin position="111"/>
        <end position="131"/>
    </location>
</feature>
<feature type="transmembrane region" description="Helical" evidence="5">
    <location>
        <begin position="143"/>
        <end position="162"/>
    </location>
</feature>
<dbReference type="PANTHER" id="PTHR43483">
    <property type="entry name" value="MEMBRANE TRANSPORTER PROTEIN HI_0806-RELATED"/>
    <property type="match status" value="1"/>
</dbReference>